<evidence type="ECO:0000256" key="4">
    <source>
        <dbReference type="ARBA" id="ARBA00022475"/>
    </source>
</evidence>
<evidence type="ECO:0000256" key="6">
    <source>
        <dbReference type="ARBA" id="ARBA00022989"/>
    </source>
</evidence>
<protein>
    <submittedName>
        <fullName evidence="13">Putative sodium-dependent multivitamin like protein</fullName>
    </submittedName>
</protein>
<comment type="subcellular location">
    <subcellularLocation>
        <location evidence="1">Cell membrane</location>
        <topology evidence="1">Multi-pass membrane protein</topology>
    </subcellularLocation>
</comment>
<dbReference type="InterPro" id="IPR001734">
    <property type="entry name" value="Na/solute_symporter"/>
</dbReference>
<feature type="transmembrane region" description="Helical" evidence="12">
    <location>
        <begin position="322"/>
        <end position="344"/>
    </location>
</feature>
<keyword evidence="3" id="KW-0813">Transport</keyword>
<evidence type="ECO:0000256" key="7">
    <source>
        <dbReference type="ARBA" id="ARBA00023053"/>
    </source>
</evidence>
<evidence type="ECO:0000256" key="9">
    <source>
        <dbReference type="ARBA" id="ARBA00023136"/>
    </source>
</evidence>
<evidence type="ECO:0000256" key="8">
    <source>
        <dbReference type="ARBA" id="ARBA00023065"/>
    </source>
</evidence>
<proteinExistence type="inferred from homology"/>
<dbReference type="AlphaFoldDB" id="A0A8T0G0J4"/>
<dbReference type="GO" id="GO:0006814">
    <property type="term" value="P:sodium ion transport"/>
    <property type="evidence" value="ECO:0007669"/>
    <property type="project" value="UniProtKB-KW"/>
</dbReference>
<evidence type="ECO:0000256" key="1">
    <source>
        <dbReference type="ARBA" id="ARBA00004651"/>
    </source>
</evidence>
<gene>
    <name evidence="13" type="ORF">HNY73_000808</name>
</gene>
<feature type="transmembrane region" description="Helical" evidence="12">
    <location>
        <begin position="12"/>
        <end position="31"/>
    </location>
</feature>
<feature type="transmembrane region" description="Helical" evidence="12">
    <location>
        <begin position="386"/>
        <end position="405"/>
    </location>
</feature>
<comment type="caution">
    <text evidence="13">The sequence shown here is derived from an EMBL/GenBank/DDBJ whole genome shotgun (WGS) entry which is preliminary data.</text>
</comment>
<dbReference type="Proteomes" id="UP000807504">
    <property type="component" value="Unassembled WGS sequence"/>
</dbReference>
<dbReference type="GO" id="GO:0015293">
    <property type="term" value="F:symporter activity"/>
    <property type="evidence" value="ECO:0007669"/>
    <property type="project" value="TreeGrafter"/>
</dbReference>
<keyword evidence="7" id="KW-0915">Sodium</keyword>
<keyword evidence="9 12" id="KW-0472">Membrane</keyword>
<evidence type="ECO:0000256" key="2">
    <source>
        <dbReference type="ARBA" id="ARBA00006434"/>
    </source>
</evidence>
<reference evidence="13" key="2">
    <citation type="submission" date="2020-06" db="EMBL/GenBank/DDBJ databases">
        <authorList>
            <person name="Sheffer M."/>
        </authorList>
    </citation>
    <scope>NUCLEOTIDE SEQUENCE</scope>
</reference>
<organism evidence="13 14">
    <name type="scientific">Argiope bruennichi</name>
    <name type="common">Wasp spider</name>
    <name type="synonym">Aranea bruennichi</name>
    <dbReference type="NCBI Taxonomy" id="94029"/>
    <lineage>
        <taxon>Eukaryota</taxon>
        <taxon>Metazoa</taxon>
        <taxon>Ecdysozoa</taxon>
        <taxon>Arthropoda</taxon>
        <taxon>Chelicerata</taxon>
        <taxon>Arachnida</taxon>
        <taxon>Araneae</taxon>
        <taxon>Araneomorphae</taxon>
        <taxon>Entelegynae</taxon>
        <taxon>Araneoidea</taxon>
        <taxon>Araneidae</taxon>
        <taxon>Argiope</taxon>
    </lineage>
</organism>
<evidence type="ECO:0000256" key="12">
    <source>
        <dbReference type="SAM" id="Phobius"/>
    </source>
</evidence>
<dbReference type="Pfam" id="PF00474">
    <property type="entry name" value="SSF"/>
    <property type="match status" value="1"/>
</dbReference>
<evidence type="ECO:0000256" key="11">
    <source>
        <dbReference type="RuleBase" id="RU362091"/>
    </source>
</evidence>
<feature type="transmembrane region" description="Helical" evidence="12">
    <location>
        <begin position="52"/>
        <end position="71"/>
    </location>
</feature>
<dbReference type="InterPro" id="IPR051163">
    <property type="entry name" value="Sodium:Solute_Symporter_SSF"/>
</dbReference>
<keyword evidence="10" id="KW-0739">Sodium transport</keyword>
<dbReference type="InterPro" id="IPR038377">
    <property type="entry name" value="Na/Glc_symporter_sf"/>
</dbReference>
<keyword evidence="4" id="KW-1003">Cell membrane</keyword>
<comment type="similarity">
    <text evidence="2 11">Belongs to the sodium:solute symporter (SSF) (TC 2.A.21) family.</text>
</comment>
<evidence type="ECO:0000313" key="13">
    <source>
        <dbReference type="EMBL" id="KAF8796436.1"/>
    </source>
</evidence>
<feature type="transmembrane region" description="Helical" evidence="12">
    <location>
        <begin position="411"/>
        <end position="432"/>
    </location>
</feature>
<dbReference type="PANTHER" id="PTHR42985:SF40">
    <property type="entry name" value="LD47995P-RELATED"/>
    <property type="match status" value="1"/>
</dbReference>
<feature type="transmembrane region" description="Helical" evidence="12">
    <location>
        <begin position="237"/>
        <end position="255"/>
    </location>
</feature>
<keyword evidence="6 12" id="KW-1133">Transmembrane helix</keyword>
<dbReference type="PANTHER" id="PTHR42985">
    <property type="entry name" value="SODIUM-COUPLED MONOCARBOXYLATE TRANSPORTER"/>
    <property type="match status" value="1"/>
</dbReference>
<name>A0A8T0G0J4_ARGBR</name>
<keyword evidence="8" id="KW-0406">Ion transport</keyword>
<keyword evidence="14" id="KW-1185">Reference proteome</keyword>
<accession>A0A8T0G0J4</accession>
<keyword evidence="5 12" id="KW-0812">Transmembrane</keyword>
<evidence type="ECO:0000256" key="3">
    <source>
        <dbReference type="ARBA" id="ARBA00022448"/>
    </source>
</evidence>
<dbReference type="GO" id="GO:0005886">
    <property type="term" value="C:plasma membrane"/>
    <property type="evidence" value="ECO:0007669"/>
    <property type="project" value="UniProtKB-SubCell"/>
</dbReference>
<dbReference type="Gene3D" id="1.20.1730.10">
    <property type="entry name" value="Sodium/glucose cotransporter"/>
    <property type="match status" value="1"/>
</dbReference>
<feature type="transmembrane region" description="Helical" evidence="12">
    <location>
        <begin position="276"/>
        <end position="302"/>
    </location>
</feature>
<dbReference type="EMBL" id="JABXBU010000001">
    <property type="protein sequence ID" value="KAF8796436.1"/>
    <property type="molecule type" value="Genomic_DNA"/>
</dbReference>
<reference evidence="13" key="1">
    <citation type="journal article" date="2020" name="bioRxiv">
        <title>Chromosome-level reference genome of the European wasp spider Argiope bruennichi: a resource for studies on range expansion and evolutionary adaptation.</title>
        <authorList>
            <person name="Sheffer M.M."/>
            <person name="Hoppe A."/>
            <person name="Krehenwinkel H."/>
            <person name="Uhl G."/>
            <person name="Kuss A.W."/>
            <person name="Jensen L."/>
            <person name="Jensen C."/>
            <person name="Gillespie R.G."/>
            <person name="Hoff K.J."/>
            <person name="Prost S."/>
        </authorList>
    </citation>
    <scope>NUCLEOTIDE SEQUENCE</scope>
</reference>
<evidence type="ECO:0000313" key="14">
    <source>
        <dbReference type="Proteomes" id="UP000807504"/>
    </source>
</evidence>
<dbReference type="NCBIfam" id="TIGR00813">
    <property type="entry name" value="sss"/>
    <property type="match status" value="1"/>
</dbReference>
<dbReference type="PROSITE" id="PS50283">
    <property type="entry name" value="NA_SOLUT_SYMP_3"/>
    <property type="match status" value="1"/>
</dbReference>
<feature type="transmembrane region" description="Helical" evidence="12">
    <location>
        <begin position="83"/>
        <end position="105"/>
    </location>
</feature>
<evidence type="ECO:0000256" key="5">
    <source>
        <dbReference type="ARBA" id="ARBA00022692"/>
    </source>
</evidence>
<feature type="transmembrane region" description="Helical" evidence="12">
    <location>
        <begin position="157"/>
        <end position="176"/>
    </location>
</feature>
<feature type="transmembrane region" description="Helical" evidence="12">
    <location>
        <begin position="126"/>
        <end position="151"/>
    </location>
</feature>
<sequence length="445" mass="48759">MASIVNLGILDYIVIGMMLLISVSTGIVFRFTGNRQKTTHEYLMAEKSSPMLPVIMSISVSLTSGVLMVGVPAEIYRYGSQYIIIGLAVGIGMLVSSYIFLPVYFQCNVTSIYEFLEMRFGKCTKYTVSALFIIQMVLYMSSVLYASVLALTAVTDVSTEIIIIVCGLTCTFYCVLGGLKAVLWSDLFQGILMFVSIIIIYTFGMTEVGGIGEVIRRAETGDRIKLFDTTFDFTARYTFWNVIARGLSIGIGVYGTSQIEVQRALSMSKCQKAQSALRWSVIPVILLFVTCSFLGVLLYSVFYKCDPVSVEPGLTKHDQLVPYFIVTRMHGIPGLVGLSFAGVFSGSLSSISSALNSLSTVTVVDFLQPVCPFDLSDSKLVFIAKGLSLFYGILCICVCFLISQFQSILQITHIFLSVVEGPTVAIFLIGVLTRKATDKVIANFL</sequence>
<evidence type="ECO:0000256" key="10">
    <source>
        <dbReference type="ARBA" id="ARBA00023201"/>
    </source>
</evidence>